<dbReference type="RefSeq" id="XP_029654888.1">
    <property type="nucleotide sequence ID" value="XM_029799028.1"/>
</dbReference>
<dbReference type="RefSeq" id="XP_029656351.1">
    <property type="nucleotide sequence ID" value="XM_029800491.1"/>
</dbReference>
<evidence type="ECO:0000313" key="4">
    <source>
        <dbReference type="RefSeq" id="XP_029656351.1"/>
    </source>
</evidence>
<evidence type="ECO:0000313" key="3">
    <source>
        <dbReference type="RefSeq" id="XP_029654888.1"/>
    </source>
</evidence>
<feature type="domain" description="Transposase Tc1-like" evidence="1">
    <location>
        <begin position="67"/>
        <end position="133"/>
    </location>
</feature>
<dbReference type="Proteomes" id="UP000515154">
    <property type="component" value="Unplaced"/>
</dbReference>
<dbReference type="AlphaFoldDB" id="A0A6P7TT11"/>
<organism evidence="2 3">
    <name type="scientific">Octopus sinensis</name>
    <name type="common">East Asian common octopus</name>
    <dbReference type="NCBI Taxonomy" id="2607531"/>
    <lineage>
        <taxon>Eukaryota</taxon>
        <taxon>Metazoa</taxon>
        <taxon>Spiralia</taxon>
        <taxon>Lophotrochozoa</taxon>
        <taxon>Mollusca</taxon>
        <taxon>Cephalopoda</taxon>
        <taxon>Coleoidea</taxon>
        <taxon>Octopodiformes</taxon>
        <taxon>Octopoda</taxon>
        <taxon>Incirrata</taxon>
        <taxon>Octopodidae</taxon>
        <taxon>Octopus</taxon>
    </lineage>
</organism>
<evidence type="ECO:0000259" key="1">
    <source>
        <dbReference type="Pfam" id="PF01498"/>
    </source>
</evidence>
<dbReference type="GO" id="GO:0015074">
    <property type="term" value="P:DNA integration"/>
    <property type="evidence" value="ECO:0007669"/>
    <property type="project" value="InterPro"/>
</dbReference>
<dbReference type="InterPro" id="IPR009057">
    <property type="entry name" value="Homeodomain-like_sf"/>
</dbReference>
<dbReference type="InterPro" id="IPR002492">
    <property type="entry name" value="Transposase_Tc1-like"/>
</dbReference>
<dbReference type="Pfam" id="PF13384">
    <property type="entry name" value="HTH_23"/>
    <property type="match status" value="1"/>
</dbReference>
<dbReference type="InterPro" id="IPR036397">
    <property type="entry name" value="RNaseH_sf"/>
</dbReference>
<dbReference type="GO" id="GO:0003677">
    <property type="term" value="F:DNA binding"/>
    <property type="evidence" value="ECO:0007669"/>
    <property type="project" value="InterPro"/>
</dbReference>
<dbReference type="GO" id="GO:0006313">
    <property type="term" value="P:DNA transposition"/>
    <property type="evidence" value="ECO:0007669"/>
    <property type="project" value="InterPro"/>
</dbReference>
<dbReference type="KEGG" id="osn:115228450"/>
<accession>A0A6P7TT11</accession>
<sequence length="203" mass="23800">MPRASAYNRFLVIEKLKCGESQVKISKDLGISRCAIQKIKKRFLHGYLYNDMPKKGRNKKLTKNDERYLIRMSKLHPKITANDLLICCNFSGKVILSTIKRILRRNNLFGRIAVKKPKLTASQVDKRYTWCLTKIPWNQDDWNLVIFFDECRIQLNQMSRQYIRRPPGSKLQKEYSIETVKFPLSITIWGAFKSNGQRSIVPC</sequence>
<dbReference type="SUPFAM" id="SSF46689">
    <property type="entry name" value="Homeodomain-like"/>
    <property type="match status" value="1"/>
</dbReference>
<keyword evidence="2" id="KW-1185">Reference proteome</keyword>
<evidence type="ECO:0000313" key="2">
    <source>
        <dbReference type="Proteomes" id="UP000515154"/>
    </source>
</evidence>
<protein>
    <submittedName>
        <fullName evidence="3">Uncharacterized protein LOC115228450</fullName>
    </submittedName>
    <submittedName>
        <fullName evidence="4">Uncharacterized protein LOC115230291</fullName>
    </submittedName>
</protein>
<proteinExistence type="predicted"/>
<dbReference type="Gene3D" id="3.30.420.10">
    <property type="entry name" value="Ribonuclease H-like superfamily/Ribonuclease H"/>
    <property type="match status" value="1"/>
</dbReference>
<dbReference type="Gene3D" id="1.10.10.10">
    <property type="entry name" value="Winged helix-like DNA-binding domain superfamily/Winged helix DNA-binding domain"/>
    <property type="match status" value="1"/>
</dbReference>
<gene>
    <name evidence="3" type="primary">LOC115228450</name>
    <name evidence="4" type="synonym">LOC115230291</name>
</gene>
<dbReference type="InterPro" id="IPR036388">
    <property type="entry name" value="WH-like_DNA-bd_sf"/>
</dbReference>
<name>A0A6P7TT11_9MOLL</name>
<reference evidence="3 4" key="1">
    <citation type="submission" date="2025-08" db="UniProtKB">
        <authorList>
            <consortium name="RefSeq"/>
        </authorList>
    </citation>
    <scope>IDENTIFICATION</scope>
</reference>
<dbReference type="KEGG" id="osn:115230291"/>
<dbReference type="Pfam" id="PF01498">
    <property type="entry name" value="HTH_Tnp_Tc3_2"/>
    <property type="match status" value="1"/>
</dbReference>